<dbReference type="InterPro" id="IPR036291">
    <property type="entry name" value="NAD(P)-bd_dom_sf"/>
</dbReference>
<dbReference type="PANTHER" id="PTHR12126:SF11">
    <property type="entry name" value="NADH DEHYDROGENASE [UBIQUINONE] 1 ALPHA SUBCOMPLEX SUBUNIT 9, MITOCHONDRIAL"/>
    <property type="match status" value="1"/>
</dbReference>
<comment type="caution">
    <text evidence="2">The sequence shown here is derived from an EMBL/GenBank/DDBJ whole genome shotgun (WGS) entry which is preliminary data.</text>
</comment>
<dbReference type="AlphaFoldDB" id="A0A5N0THT4"/>
<accession>A0A5N0THT4</accession>
<dbReference type="Pfam" id="PF13460">
    <property type="entry name" value="NAD_binding_10"/>
    <property type="match status" value="1"/>
</dbReference>
<evidence type="ECO:0000313" key="3">
    <source>
        <dbReference type="Proteomes" id="UP000325372"/>
    </source>
</evidence>
<feature type="domain" description="NAD(P)-binding" evidence="1">
    <location>
        <begin position="20"/>
        <end position="162"/>
    </location>
</feature>
<dbReference type="Gene3D" id="3.40.50.720">
    <property type="entry name" value="NAD(P)-binding Rossmann-like Domain"/>
    <property type="match status" value="1"/>
</dbReference>
<dbReference type="InterPro" id="IPR051207">
    <property type="entry name" value="ComplexI_NDUFA9_subunit"/>
</dbReference>
<sequence>MVLWEPVPDPENAVRIVLVGASGFLGQNLVRSLAREGHECIVLTRDAARRKACRLVPNTHLVAADVNDAAALEARFEGSDAVVSMAGILNESLFGDSDFQRVHVDLVGSICKAAGAAGVRRILHVSAINAGEGESQYLASKGRAEALLLNSGLDVSIYRPSVIFGPGDTFFNRFAGLLRYAPVLPLACPEARMQPVFVGDVAAAMCRTLASHGTLGPVMELGGPRIYTLRELVRWTAKMMGRKRWVPGLPDSLSRSQALAMNWVPGRPFTLDNYQSLQLDNVAEPNVLPELGIEPTPFQSVAPGYIGLTSRQQRLDQLRRRGRPGR</sequence>
<keyword evidence="3" id="KW-1185">Reference proteome</keyword>
<proteinExistence type="predicted"/>
<organism evidence="2 3">
    <name type="scientific">Marinihelvus fidelis</name>
    <dbReference type="NCBI Taxonomy" id="2613842"/>
    <lineage>
        <taxon>Bacteria</taxon>
        <taxon>Pseudomonadati</taxon>
        <taxon>Pseudomonadota</taxon>
        <taxon>Gammaproteobacteria</taxon>
        <taxon>Chromatiales</taxon>
        <taxon>Wenzhouxiangellaceae</taxon>
        <taxon>Marinihelvus</taxon>
    </lineage>
</organism>
<evidence type="ECO:0000259" key="1">
    <source>
        <dbReference type="Pfam" id="PF13460"/>
    </source>
</evidence>
<dbReference type="SUPFAM" id="SSF51735">
    <property type="entry name" value="NAD(P)-binding Rossmann-fold domains"/>
    <property type="match status" value="1"/>
</dbReference>
<protein>
    <submittedName>
        <fullName evidence="2">Complex I NDUFA9 subunit family protein</fullName>
    </submittedName>
</protein>
<name>A0A5N0THT4_9GAMM</name>
<reference evidence="2 3" key="1">
    <citation type="submission" date="2019-09" db="EMBL/GenBank/DDBJ databases">
        <title>Wenzhouxiangella sp. Genome sequencing and assembly.</title>
        <authorList>
            <person name="Zhang R."/>
        </authorList>
    </citation>
    <scope>NUCLEOTIDE SEQUENCE [LARGE SCALE GENOMIC DNA]</scope>
    <source>
        <strain evidence="2 3">W260</strain>
    </source>
</reference>
<dbReference type="Proteomes" id="UP000325372">
    <property type="component" value="Unassembled WGS sequence"/>
</dbReference>
<dbReference type="CDD" id="cd05271">
    <property type="entry name" value="NDUFA9_like_SDR_a"/>
    <property type="match status" value="1"/>
</dbReference>
<evidence type="ECO:0000313" key="2">
    <source>
        <dbReference type="EMBL" id="KAA9134161.1"/>
    </source>
</evidence>
<dbReference type="GO" id="GO:0044877">
    <property type="term" value="F:protein-containing complex binding"/>
    <property type="evidence" value="ECO:0007669"/>
    <property type="project" value="TreeGrafter"/>
</dbReference>
<dbReference type="InterPro" id="IPR016040">
    <property type="entry name" value="NAD(P)-bd_dom"/>
</dbReference>
<dbReference type="PANTHER" id="PTHR12126">
    <property type="entry name" value="NADH-UBIQUINONE OXIDOREDUCTASE 39 KDA SUBUNIT-RELATED"/>
    <property type="match status" value="1"/>
</dbReference>
<gene>
    <name evidence="2" type="ORF">F3N42_01045</name>
</gene>
<dbReference type="EMBL" id="VYXP01000001">
    <property type="protein sequence ID" value="KAA9134161.1"/>
    <property type="molecule type" value="Genomic_DNA"/>
</dbReference>